<dbReference type="EC" id="6.1.1.19" evidence="11"/>
<dbReference type="InterPro" id="IPR008909">
    <property type="entry name" value="DALR_anticod-bd"/>
</dbReference>
<dbReference type="PRINTS" id="PR01038">
    <property type="entry name" value="TRNASYNTHARG"/>
</dbReference>
<evidence type="ECO:0000256" key="12">
    <source>
        <dbReference type="RuleBase" id="RU363038"/>
    </source>
</evidence>
<dbReference type="InterPro" id="IPR009080">
    <property type="entry name" value="tRNAsynth_Ia_anticodon-bd"/>
</dbReference>
<dbReference type="SUPFAM" id="SSF52374">
    <property type="entry name" value="Nucleotidylyl transferase"/>
    <property type="match status" value="1"/>
</dbReference>
<dbReference type="InterPro" id="IPR035684">
    <property type="entry name" value="ArgRS_core"/>
</dbReference>
<gene>
    <name evidence="11 15" type="primary">argS</name>
    <name evidence="15" type="ORF">SCARR_00516</name>
</gene>
<sequence length="575" mass="64927">MREFATFEERLSIWTTDAMKSVFGLEGTDINLGVSPTNNDKFGDYQCNAAMSLAKTVGKAPRQIAQEFADAAVLPDFVEKIEIAGPGFINFFLSNHALAAYLQSLENDPHLGAEQVGQGKTVIVDYSSPNVAKPMHIGHIRSTVIGNAIDRLYRYLGYNVIADNHLGDWGTQFGLMMVGFRNFVDEDALKAAPVEELERVYVASYNMSKEDASWREQAKAELVKLQQGDAENRALWEKFIELSIEEFNTIYNRLGVKFDLYRGESFYNDRLPKMIQSLEEKDLAKESDGALIVGLEEDGMPICIVRKSDGGYNYATTDLATVEARIEEFDPERIIYVTDERQQLHFKQFFTISEKLGMNANLVHVWFGLMRLPEATFSTREGNVIKLAALLDEAEVRALEMVKSSSPEMPEEQQRDLAKAIGIGAIKYTDLSQNPQSLVTFTWEKALNMQGNSAPYLQYAYARISSVYDKFHATYPEIELEKCSINIEHEIERRLAIKLSRFPAAIRAAADNYSPNILAEYLYDLAQIYSSFYQNVPFLKAEEGVRESRIRICQTTAAILKQGLGLLGIETRERI</sequence>
<keyword evidence="16" id="KW-1185">Reference proteome</keyword>
<dbReference type="NCBIfam" id="TIGR00456">
    <property type="entry name" value="argS"/>
    <property type="match status" value="1"/>
</dbReference>
<evidence type="ECO:0000256" key="8">
    <source>
        <dbReference type="ARBA" id="ARBA00022917"/>
    </source>
</evidence>
<feature type="domain" description="DALR anticodon binding" evidence="13">
    <location>
        <begin position="457"/>
        <end position="575"/>
    </location>
</feature>
<name>A0A6C2UF05_9BACT</name>
<dbReference type="InterPro" id="IPR001278">
    <property type="entry name" value="Arg-tRNA-ligase"/>
</dbReference>
<keyword evidence="5 11" id="KW-0436">Ligase</keyword>
<evidence type="ECO:0000259" key="13">
    <source>
        <dbReference type="SMART" id="SM00836"/>
    </source>
</evidence>
<dbReference type="HAMAP" id="MF_00123">
    <property type="entry name" value="Arg_tRNA_synth"/>
    <property type="match status" value="1"/>
</dbReference>
<dbReference type="InterPro" id="IPR001412">
    <property type="entry name" value="aa-tRNA-synth_I_CS"/>
</dbReference>
<dbReference type="AlphaFoldDB" id="A0A6C2UF05"/>
<dbReference type="Proteomes" id="UP000346198">
    <property type="component" value="Unassembled WGS sequence"/>
</dbReference>
<evidence type="ECO:0000256" key="9">
    <source>
        <dbReference type="ARBA" id="ARBA00023146"/>
    </source>
</evidence>
<evidence type="ECO:0000256" key="6">
    <source>
        <dbReference type="ARBA" id="ARBA00022741"/>
    </source>
</evidence>
<dbReference type="Gene3D" id="3.40.50.620">
    <property type="entry name" value="HUPs"/>
    <property type="match status" value="1"/>
</dbReference>
<dbReference type="EMBL" id="CAAHFH010000001">
    <property type="protein sequence ID" value="VGO18463.1"/>
    <property type="molecule type" value="Genomic_DNA"/>
</dbReference>
<dbReference type="Pfam" id="PF05746">
    <property type="entry name" value="DALR_1"/>
    <property type="match status" value="1"/>
</dbReference>
<evidence type="ECO:0000256" key="10">
    <source>
        <dbReference type="ARBA" id="ARBA00049339"/>
    </source>
</evidence>
<evidence type="ECO:0000256" key="3">
    <source>
        <dbReference type="ARBA" id="ARBA00011245"/>
    </source>
</evidence>
<dbReference type="SMART" id="SM00836">
    <property type="entry name" value="DALR_1"/>
    <property type="match status" value="1"/>
</dbReference>
<feature type="short sequence motif" description="'HIGH' region" evidence="11">
    <location>
        <begin position="129"/>
        <end position="139"/>
    </location>
</feature>
<reference evidence="15 16" key="1">
    <citation type="submission" date="2019-04" db="EMBL/GenBank/DDBJ databases">
        <authorList>
            <person name="Van Vliet M D."/>
        </authorList>
    </citation>
    <scope>NUCLEOTIDE SEQUENCE [LARGE SCALE GENOMIC DNA]</scope>
    <source>
        <strain evidence="15 16">F21</strain>
    </source>
</reference>
<accession>A0A6C2UF05</accession>
<keyword evidence="6 11" id="KW-0547">Nucleotide-binding</keyword>
<evidence type="ECO:0000256" key="1">
    <source>
        <dbReference type="ARBA" id="ARBA00004496"/>
    </source>
</evidence>
<protein>
    <recommendedName>
        <fullName evidence="11">Arginine--tRNA ligase</fullName>
        <ecNumber evidence="11">6.1.1.19</ecNumber>
    </recommendedName>
    <alternativeName>
        <fullName evidence="11">Arginyl-tRNA synthetase</fullName>
        <shortName evidence="11">ArgRS</shortName>
    </alternativeName>
</protein>
<dbReference type="GO" id="GO:0005737">
    <property type="term" value="C:cytoplasm"/>
    <property type="evidence" value="ECO:0007669"/>
    <property type="project" value="UniProtKB-SubCell"/>
</dbReference>
<evidence type="ECO:0000256" key="5">
    <source>
        <dbReference type="ARBA" id="ARBA00022598"/>
    </source>
</evidence>
<evidence type="ECO:0000313" key="15">
    <source>
        <dbReference type="EMBL" id="VGO18463.1"/>
    </source>
</evidence>
<dbReference type="Pfam" id="PF03485">
    <property type="entry name" value="Arg_tRNA_synt_N"/>
    <property type="match status" value="1"/>
</dbReference>
<organism evidence="15 16">
    <name type="scientific">Pontiella sulfatireligans</name>
    <dbReference type="NCBI Taxonomy" id="2750658"/>
    <lineage>
        <taxon>Bacteria</taxon>
        <taxon>Pseudomonadati</taxon>
        <taxon>Kiritimatiellota</taxon>
        <taxon>Kiritimatiellia</taxon>
        <taxon>Kiritimatiellales</taxon>
        <taxon>Pontiellaceae</taxon>
        <taxon>Pontiella</taxon>
    </lineage>
</organism>
<keyword evidence="4 11" id="KW-0963">Cytoplasm</keyword>
<comment type="catalytic activity">
    <reaction evidence="10 11">
        <text>tRNA(Arg) + L-arginine + ATP = L-arginyl-tRNA(Arg) + AMP + diphosphate</text>
        <dbReference type="Rhea" id="RHEA:20301"/>
        <dbReference type="Rhea" id="RHEA-COMP:9658"/>
        <dbReference type="Rhea" id="RHEA-COMP:9673"/>
        <dbReference type="ChEBI" id="CHEBI:30616"/>
        <dbReference type="ChEBI" id="CHEBI:32682"/>
        <dbReference type="ChEBI" id="CHEBI:33019"/>
        <dbReference type="ChEBI" id="CHEBI:78442"/>
        <dbReference type="ChEBI" id="CHEBI:78513"/>
        <dbReference type="ChEBI" id="CHEBI:456215"/>
        <dbReference type="EC" id="6.1.1.19"/>
    </reaction>
</comment>
<dbReference type="SMART" id="SM01016">
    <property type="entry name" value="Arg_tRNA_synt_N"/>
    <property type="match status" value="1"/>
</dbReference>
<evidence type="ECO:0000256" key="2">
    <source>
        <dbReference type="ARBA" id="ARBA00005594"/>
    </source>
</evidence>
<dbReference type="SUPFAM" id="SSF55190">
    <property type="entry name" value="Arginyl-tRNA synthetase (ArgRS), N-terminal 'additional' domain"/>
    <property type="match status" value="1"/>
</dbReference>
<dbReference type="FunFam" id="3.40.50.620:FF:000116">
    <property type="entry name" value="Arginine--tRNA ligase"/>
    <property type="match status" value="1"/>
</dbReference>
<dbReference type="SUPFAM" id="SSF47323">
    <property type="entry name" value="Anticodon-binding domain of a subclass of class I aminoacyl-tRNA synthetases"/>
    <property type="match status" value="1"/>
</dbReference>
<dbReference type="GO" id="GO:0004814">
    <property type="term" value="F:arginine-tRNA ligase activity"/>
    <property type="evidence" value="ECO:0007669"/>
    <property type="project" value="UniProtKB-UniRule"/>
</dbReference>
<dbReference type="InterPro" id="IPR036695">
    <property type="entry name" value="Arg-tRNA-synth_N_sf"/>
</dbReference>
<keyword evidence="7 11" id="KW-0067">ATP-binding</keyword>
<comment type="subunit">
    <text evidence="3 11">Monomer.</text>
</comment>
<evidence type="ECO:0000259" key="14">
    <source>
        <dbReference type="SMART" id="SM01016"/>
    </source>
</evidence>
<evidence type="ECO:0000256" key="7">
    <source>
        <dbReference type="ARBA" id="ARBA00022840"/>
    </source>
</evidence>
<evidence type="ECO:0000256" key="4">
    <source>
        <dbReference type="ARBA" id="ARBA00022490"/>
    </source>
</evidence>
<dbReference type="Pfam" id="PF00750">
    <property type="entry name" value="tRNA-synt_1d"/>
    <property type="match status" value="1"/>
</dbReference>
<dbReference type="GO" id="GO:0005524">
    <property type="term" value="F:ATP binding"/>
    <property type="evidence" value="ECO:0007669"/>
    <property type="project" value="UniProtKB-UniRule"/>
</dbReference>
<feature type="domain" description="Arginyl tRNA synthetase N-terminal" evidence="14">
    <location>
        <begin position="9"/>
        <end position="93"/>
    </location>
</feature>
<comment type="subcellular location">
    <subcellularLocation>
        <location evidence="1 11">Cytoplasm</location>
    </subcellularLocation>
</comment>
<dbReference type="InterPro" id="IPR014729">
    <property type="entry name" value="Rossmann-like_a/b/a_fold"/>
</dbReference>
<dbReference type="CDD" id="cd07956">
    <property type="entry name" value="Anticodon_Ia_Arg"/>
    <property type="match status" value="1"/>
</dbReference>
<dbReference type="PANTHER" id="PTHR11956:SF5">
    <property type="entry name" value="ARGININE--TRNA LIGASE, CYTOPLASMIC"/>
    <property type="match status" value="1"/>
</dbReference>
<dbReference type="Gene3D" id="3.30.1360.70">
    <property type="entry name" value="Arginyl tRNA synthetase N-terminal domain"/>
    <property type="match status" value="1"/>
</dbReference>
<evidence type="ECO:0000256" key="11">
    <source>
        <dbReference type="HAMAP-Rule" id="MF_00123"/>
    </source>
</evidence>
<dbReference type="FunFam" id="1.10.730.10:FF:000006">
    <property type="entry name" value="Arginyl-tRNA synthetase 2, mitochondrial"/>
    <property type="match status" value="1"/>
</dbReference>
<dbReference type="PROSITE" id="PS00178">
    <property type="entry name" value="AA_TRNA_LIGASE_I"/>
    <property type="match status" value="1"/>
</dbReference>
<dbReference type="Gene3D" id="1.10.730.10">
    <property type="entry name" value="Isoleucyl-tRNA Synthetase, Domain 1"/>
    <property type="match status" value="1"/>
</dbReference>
<comment type="similarity">
    <text evidence="2 11 12">Belongs to the class-I aminoacyl-tRNA synthetase family.</text>
</comment>
<dbReference type="GO" id="GO:0006420">
    <property type="term" value="P:arginyl-tRNA aminoacylation"/>
    <property type="evidence" value="ECO:0007669"/>
    <property type="project" value="UniProtKB-UniRule"/>
</dbReference>
<proteinExistence type="inferred from homology"/>
<dbReference type="InterPro" id="IPR005148">
    <property type="entry name" value="Arg-tRNA-synth_N"/>
</dbReference>
<dbReference type="RefSeq" id="WP_136059941.1">
    <property type="nucleotide sequence ID" value="NZ_CAAHFH010000001.1"/>
</dbReference>
<dbReference type="PANTHER" id="PTHR11956">
    <property type="entry name" value="ARGINYL-TRNA SYNTHETASE"/>
    <property type="match status" value="1"/>
</dbReference>
<keyword evidence="9 11" id="KW-0030">Aminoacyl-tRNA synthetase</keyword>
<keyword evidence="8 11" id="KW-0648">Protein biosynthesis</keyword>
<evidence type="ECO:0000313" key="16">
    <source>
        <dbReference type="Proteomes" id="UP000346198"/>
    </source>
</evidence>
<dbReference type="CDD" id="cd00671">
    <property type="entry name" value="ArgRS_core"/>
    <property type="match status" value="1"/>
</dbReference>